<keyword evidence="2" id="KW-1185">Reference proteome</keyword>
<name>A0A7G8LL53_9CAUD</name>
<protein>
    <submittedName>
        <fullName evidence="1">Terminase small subunit</fullName>
    </submittedName>
</protein>
<gene>
    <name evidence="1" type="primary">1</name>
    <name evidence="1" type="ORF">SEA_JKSYNGBOY_1</name>
</gene>
<dbReference type="KEGG" id="vg:63026216"/>
<dbReference type="EMBL" id="MT723937">
    <property type="protein sequence ID" value="QNJ57975.1"/>
    <property type="molecule type" value="Genomic_DNA"/>
</dbReference>
<evidence type="ECO:0000313" key="2">
    <source>
        <dbReference type="Proteomes" id="UP000515828"/>
    </source>
</evidence>
<sequence>MPRGKSKRNDAANALRRGEMVDLWIRGNTYAQIGEIFGIDKSAVIRQVRRELQIRAQDRADLADQALEMQLARIERLLQTHMKIGTDESNPLAAARSARIALDAIDRLNRLLGIDQPQRHEVTVTTVDAVDREIARLTAKLTGHAEENGIDVSDLTALQQIAATAEA</sequence>
<proteinExistence type="predicted"/>
<organism evidence="1 2">
    <name type="scientific">Gordonia phage JKSyngboy</name>
    <dbReference type="NCBI Taxonomy" id="2762400"/>
    <lineage>
        <taxon>Viruses</taxon>
        <taxon>Duplodnaviria</taxon>
        <taxon>Heunggongvirae</taxon>
        <taxon>Uroviricota</taxon>
        <taxon>Caudoviricetes</taxon>
        <taxon>Stackebrandtviridae</taxon>
        <taxon>Schenleyvirinae</taxon>
        <taxon>Kroosvirus</taxon>
        <taxon>Kroosvirus jksyngboy</taxon>
    </lineage>
</organism>
<reference evidence="1 2" key="1">
    <citation type="submission" date="2020-07" db="EMBL/GenBank/DDBJ databases">
        <authorList>
            <person name="An P."/>
            <person name="Carson L.C."/>
            <person name="Croyle M.H."/>
            <person name="Gorske A.G."/>
            <person name="Han W."/>
            <person name="Keeley P.R."/>
            <person name="Lawrence Z.G."/>
            <person name="Roney M.P."/>
            <person name="Butela K.A."/>
            <person name="Garlena R.A."/>
            <person name="Russell D.A."/>
            <person name="Pope W.H."/>
            <person name="Jacobs-Sera D."/>
            <person name="Hatfull G.F."/>
        </authorList>
    </citation>
    <scope>NUCLEOTIDE SEQUENCE [LARGE SCALE GENOMIC DNA]</scope>
</reference>
<evidence type="ECO:0000313" key="1">
    <source>
        <dbReference type="EMBL" id="QNJ57975.1"/>
    </source>
</evidence>
<dbReference type="Proteomes" id="UP000515828">
    <property type="component" value="Segment"/>
</dbReference>
<dbReference type="RefSeq" id="YP_010001628.1">
    <property type="nucleotide sequence ID" value="NC_053235.1"/>
</dbReference>
<accession>A0A7G8LL53</accession>
<dbReference type="GeneID" id="63026216"/>